<dbReference type="RefSeq" id="WP_088962155.1">
    <property type="nucleotide sequence ID" value="NZ_LT607410.1"/>
</dbReference>
<keyword evidence="2" id="KW-0012">Acyltransferase</keyword>
<reference evidence="4 5" key="1">
    <citation type="submission" date="2016-06" db="EMBL/GenBank/DDBJ databases">
        <authorList>
            <person name="Kjaerup R.B."/>
            <person name="Dalgaard T.S."/>
            <person name="Juul-Madsen H.R."/>
        </authorList>
    </citation>
    <scope>NUCLEOTIDE SEQUENCE [LARGE SCALE GENOMIC DNA]</scope>
    <source>
        <strain evidence="4 5">DSM 43821</strain>
    </source>
</reference>
<evidence type="ECO:0000256" key="1">
    <source>
        <dbReference type="ARBA" id="ARBA00022679"/>
    </source>
</evidence>
<feature type="domain" description="N-acetyltransferase" evidence="3">
    <location>
        <begin position="119"/>
        <end position="263"/>
    </location>
</feature>
<gene>
    <name evidence="4" type="ORF">GA0074696_3601</name>
</gene>
<dbReference type="InterPro" id="IPR050832">
    <property type="entry name" value="Bact_Acetyltransf"/>
</dbReference>
<dbReference type="GO" id="GO:0016747">
    <property type="term" value="F:acyltransferase activity, transferring groups other than amino-acyl groups"/>
    <property type="evidence" value="ECO:0007669"/>
    <property type="project" value="InterPro"/>
</dbReference>
<evidence type="ECO:0000313" key="5">
    <source>
        <dbReference type="Proteomes" id="UP000198228"/>
    </source>
</evidence>
<dbReference type="EMBL" id="LT607410">
    <property type="protein sequence ID" value="SCF23006.1"/>
    <property type="molecule type" value="Genomic_DNA"/>
</dbReference>
<evidence type="ECO:0000256" key="2">
    <source>
        <dbReference type="ARBA" id="ARBA00023315"/>
    </source>
</evidence>
<dbReference type="SUPFAM" id="SSF55729">
    <property type="entry name" value="Acyl-CoA N-acyltransferases (Nat)"/>
    <property type="match status" value="1"/>
</dbReference>
<dbReference type="PROSITE" id="PS51186">
    <property type="entry name" value="GNAT"/>
    <property type="match status" value="1"/>
</dbReference>
<dbReference type="Gene3D" id="3.40.630.30">
    <property type="match status" value="1"/>
</dbReference>
<name>A0A1C4YQN8_9ACTN</name>
<proteinExistence type="predicted"/>
<protein>
    <submittedName>
        <fullName evidence="4">Predicted acetyltransferase, GNAT family</fullName>
    </submittedName>
</protein>
<dbReference type="AlphaFoldDB" id="A0A1C4YQN8"/>
<evidence type="ECO:0000313" key="4">
    <source>
        <dbReference type="EMBL" id="SCF23006.1"/>
    </source>
</evidence>
<dbReference type="CDD" id="cd04301">
    <property type="entry name" value="NAT_SF"/>
    <property type="match status" value="1"/>
</dbReference>
<accession>A0A1C4YQN8</accession>
<dbReference type="PANTHER" id="PTHR43877">
    <property type="entry name" value="AMINOALKYLPHOSPHONATE N-ACETYLTRANSFERASE-RELATED-RELATED"/>
    <property type="match status" value="1"/>
</dbReference>
<dbReference type="Proteomes" id="UP000198228">
    <property type="component" value="Chromosome I"/>
</dbReference>
<evidence type="ECO:0000259" key="3">
    <source>
        <dbReference type="PROSITE" id="PS51186"/>
    </source>
</evidence>
<sequence length="271" mass="29197">MSVRAEHDRDALAALLRRDPVLHAYQLGDLDDFFWPYTSWFRRGDQVALLYHGVTPPVLLAFAGPDGLPELAALLADLAPMLPARLYAHLSPGLAEVLGGWFAFDPAGAHLRMALTDPARLATVTPAGEVLGEADLPALRALYTVAYPGNWFDPRMLATGQYVGIRQAGELVAVAGVHVWSPTYRVAALGNVTTHPRVRGQGLAAAVVAALCGRLRAHVDHVTLNVKADNVAAVRLYRRLGFSRVADYGEYMLTAVTDSMSSRHAGSATRP</sequence>
<dbReference type="InterPro" id="IPR000182">
    <property type="entry name" value="GNAT_dom"/>
</dbReference>
<dbReference type="InterPro" id="IPR016181">
    <property type="entry name" value="Acyl_CoA_acyltransferase"/>
</dbReference>
<organism evidence="4 5">
    <name type="scientific">Micromonospora purpureochromogenes</name>
    <dbReference type="NCBI Taxonomy" id="47872"/>
    <lineage>
        <taxon>Bacteria</taxon>
        <taxon>Bacillati</taxon>
        <taxon>Actinomycetota</taxon>
        <taxon>Actinomycetes</taxon>
        <taxon>Micromonosporales</taxon>
        <taxon>Micromonosporaceae</taxon>
        <taxon>Micromonospora</taxon>
    </lineage>
</organism>
<dbReference type="Pfam" id="PF00583">
    <property type="entry name" value="Acetyltransf_1"/>
    <property type="match status" value="1"/>
</dbReference>
<keyword evidence="1 4" id="KW-0808">Transferase</keyword>
<dbReference type="PANTHER" id="PTHR43877:SF2">
    <property type="entry name" value="AMINOALKYLPHOSPHONATE N-ACETYLTRANSFERASE-RELATED"/>
    <property type="match status" value="1"/>
</dbReference>